<gene>
    <name evidence="2" type="ordered locus">Awo_c34470</name>
</gene>
<dbReference type="EMBL" id="CP002987">
    <property type="protein sequence ID" value="AFA50173.1"/>
    <property type="molecule type" value="Genomic_DNA"/>
</dbReference>
<dbReference type="InterPro" id="IPR014973">
    <property type="entry name" value="DUF1835"/>
</dbReference>
<dbReference type="HOGENOM" id="CLU_3148248_0_0_9"/>
<evidence type="ECO:0000259" key="1">
    <source>
        <dbReference type="Pfam" id="PF08874"/>
    </source>
</evidence>
<evidence type="ECO:0000313" key="3">
    <source>
        <dbReference type="Proteomes" id="UP000007177"/>
    </source>
</evidence>
<feature type="domain" description="DUF1835" evidence="1">
    <location>
        <begin position="3"/>
        <end position="47"/>
    </location>
</feature>
<dbReference type="Proteomes" id="UP000007177">
    <property type="component" value="Chromosome"/>
</dbReference>
<keyword evidence="3" id="KW-1185">Reference proteome</keyword>
<organism evidence="2 3">
    <name type="scientific">Acetobacterium woodii (strain ATCC 29683 / DSM 1030 / JCM 2381 / KCTC 1655 / WB1)</name>
    <dbReference type="NCBI Taxonomy" id="931626"/>
    <lineage>
        <taxon>Bacteria</taxon>
        <taxon>Bacillati</taxon>
        <taxon>Bacillota</taxon>
        <taxon>Clostridia</taxon>
        <taxon>Eubacteriales</taxon>
        <taxon>Eubacteriaceae</taxon>
        <taxon>Acetobacterium</taxon>
    </lineage>
</organism>
<reference evidence="2 3" key="2">
    <citation type="journal article" date="2012" name="PLoS ONE">
        <title>An ancient pathway combining carbon dioxide fixation with the generation and utilization of a sodium ion gradient for ATP synthesis.</title>
        <authorList>
            <person name="Poehlein A."/>
            <person name="Schmidt S."/>
            <person name="Kaster A.K."/>
            <person name="Goenrich M."/>
            <person name="Vollmers J."/>
            <person name="Thurmer A."/>
            <person name="Bertsch J."/>
            <person name="Schuchmann K."/>
            <person name="Voigt B."/>
            <person name="Hecker M."/>
            <person name="Daniel R."/>
            <person name="Thauer R.K."/>
            <person name="Gottschalk G."/>
            <person name="Muller V."/>
        </authorList>
    </citation>
    <scope>NUCLEOTIDE SEQUENCE [LARGE SCALE GENOMIC DNA]</scope>
    <source>
        <strain evidence="3">ATCC 29683 / DSM 1030 / JCM 2381 / KCTC 1655 / WB1</strain>
    </source>
</reference>
<proteinExistence type="predicted"/>
<sequence length="48" mass="5531">MIVHIVFGHLAADTLKAILKNLDRKKERVITLEEMFLVGPILHLHNEI</sequence>
<dbReference type="Pfam" id="PF08874">
    <property type="entry name" value="DUF1835"/>
    <property type="match status" value="1"/>
</dbReference>
<accession>H6LBQ0</accession>
<dbReference type="RefSeq" id="WP_014357766.1">
    <property type="nucleotide sequence ID" value="NC_016894.1"/>
</dbReference>
<dbReference type="AlphaFoldDB" id="H6LBQ0"/>
<reference evidence="3" key="1">
    <citation type="submission" date="2011-07" db="EMBL/GenBank/DDBJ databases">
        <title>Complete genome sequence of Acetobacterium woodii.</title>
        <authorList>
            <person name="Poehlein A."/>
            <person name="Schmidt S."/>
            <person name="Kaster A.-K."/>
            <person name="Goenrich M."/>
            <person name="Vollmers J."/>
            <person name="Thuermer A."/>
            <person name="Gottschalk G."/>
            <person name="Thauer R.K."/>
            <person name="Daniel R."/>
            <person name="Mueller V."/>
        </authorList>
    </citation>
    <scope>NUCLEOTIDE SEQUENCE [LARGE SCALE GENOMIC DNA]</scope>
    <source>
        <strain evidence="3">ATCC 29683 / DSM 1030 / JCM 2381 / KCTC 1655 / WB1</strain>
    </source>
</reference>
<dbReference type="KEGG" id="awo:Awo_c34470"/>
<evidence type="ECO:0000313" key="2">
    <source>
        <dbReference type="EMBL" id="AFA50173.1"/>
    </source>
</evidence>
<protein>
    <recommendedName>
        <fullName evidence="1">DUF1835 domain-containing protein</fullName>
    </recommendedName>
</protein>
<name>H6LBQ0_ACEWD</name>